<dbReference type="AlphaFoldDB" id="A0A3Q9BUR6"/>
<evidence type="ECO:0000313" key="1">
    <source>
        <dbReference type="EMBL" id="AZP14894.1"/>
    </source>
</evidence>
<name>A0A3Q9BUR6_9ACTN</name>
<dbReference type="Proteomes" id="UP000280197">
    <property type="component" value="Chromosome"/>
</dbReference>
<keyword evidence="2" id="KW-1185">Reference proteome</keyword>
<organism evidence="1 2">
    <name type="scientific">Streptomyces aquilus</name>
    <dbReference type="NCBI Taxonomy" id="2548456"/>
    <lineage>
        <taxon>Bacteria</taxon>
        <taxon>Bacillati</taxon>
        <taxon>Actinomycetota</taxon>
        <taxon>Actinomycetes</taxon>
        <taxon>Kitasatosporales</taxon>
        <taxon>Streptomycetaceae</taxon>
        <taxon>Streptomyces</taxon>
    </lineage>
</organism>
<dbReference type="KEGG" id="saqu:EJC51_01245"/>
<sequence>MLDDLAAGISPDPLLDDLASARARHDAVTTVGLLRDIGRPRSDPACQFNGTGKSCAALN</sequence>
<gene>
    <name evidence="1" type="ORF">EJC51_01245</name>
</gene>
<accession>A0A3Q9BUR6</accession>
<evidence type="ECO:0000313" key="2">
    <source>
        <dbReference type="Proteomes" id="UP000280197"/>
    </source>
</evidence>
<protein>
    <submittedName>
        <fullName evidence="1">Uncharacterized protein</fullName>
    </submittedName>
</protein>
<dbReference type="RefSeq" id="WP_126269281.1">
    <property type="nucleotide sequence ID" value="NZ_CP034463.1"/>
</dbReference>
<dbReference type="EMBL" id="CP034463">
    <property type="protein sequence ID" value="AZP14894.1"/>
    <property type="molecule type" value="Genomic_DNA"/>
</dbReference>
<proteinExistence type="predicted"/>
<reference evidence="1 2" key="1">
    <citation type="submission" date="2018-12" db="EMBL/GenBank/DDBJ databases">
        <authorList>
            <person name="Li K."/>
        </authorList>
    </citation>
    <scope>NUCLEOTIDE SEQUENCE [LARGE SCALE GENOMIC DNA]</scope>
    <source>
        <strain evidence="2">CR22</strain>
    </source>
</reference>